<feature type="active site" description="Proton acceptor; specific for (S)-substrate epimerization" evidence="5">
    <location>
        <position position="254"/>
    </location>
</feature>
<dbReference type="GO" id="GO:0046872">
    <property type="term" value="F:metal ion binding"/>
    <property type="evidence" value="ECO:0007669"/>
    <property type="project" value="UniProtKB-KW"/>
</dbReference>
<evidence type="ECO:0000313" key="10">
    <source>
        <dbReference type="Proteomes" id="UP000219621"/>
    </source>
</evidence>
<dbReference type="SFLD" id="SFLDF00010">
    <property type="entry name" value="dipeptide_epimerase"/>
    <property type="match status" value="1"/>
</dbReference>
<dbReference type="InterPro" id="IPR029017">
    <property type="entry name" value="Enolase-like_N"/>
</dbReference>
<gene>
    <name evidence="9" type="ORF">SAMN05421508_11051</name>
</gene>
<dbReference type="InterPro" id="IPR013341">
    <property type="entry name" value="Mandelate_racemase_N_dom"/>
</dbReference>
<evidence type="ECO:0000256" key="1">
    <source>
        <dbReference type="ARBA" id="ARBA00008031"/>
    </source>
</evidence>
<feature type="binding site" evidence="6">
    <location>
        <position position="232"/>
    </location>
    <ligand>
        <name>Mg(2+)</name>
        <dbReference type="ChEBI" id="CHEBI:18420"/>
    </ligand>
</feature>
<feature type="binding site" evidence="6">
    <location>
        <position position="209"/>
    </location>
    <ligand>
        <name>Mg(2+)</name>
        <dbReference type="ChEBI" id="CHEBI:18420"/>
    </ligand>
</feature>
<evidence type="ECO:0000256" key="6">
    <source>
        <dbReference type="PIRSR" id="PIRSR634603-3"/>
    </source>
</evidence>
<dbReference type="OrthoDB" id="9782675at2"/>
<dbReference type="CDD" id="cd03319">
    <property type="entry name" value="L-Ala-DL-Glu_epimerase"/>
    <property type="match status" value="1"/>
</dbReference>
<keyword evidence="2 6" id="KW-0479">Metal-binding</keyword>
<evidence type="ECO:0000259" key="8">
    <source>
        <dbReference type="SMART" id="SM00922"/>
    </source>
</evidence>
<dbReference type="NCBIfam" id="NF042940">
    <property type="entry name" value="racemase_DgcA"/>
    <property type="match status" value="1"/>
</dbReference>
<dbReference type="RefSeq" id="WP_097280890.1">
    <property type="nucleotide sequence ID" value="NZ_OCNJ01000010.1"/>
</dbReference>
<dbReference type="SFLD" id="SFLDG00180">
    <property type="entry name" value="muconate_cycloisomerase"/>
    <property type="match status" value="1"/>
</dbReference>
<dbReference type="Proteomes" id="UP000219621">
    <property type="component" value="Unassembled WGS sequence"/>
</dbReference>
<dbReference type="EC" id="5.1.1.-" evidence="7"/>
<keyword evidence="4 7" id="KW-0413">Isomerase</keyword>
<dbReference type="Gene3D" id="3.30.390.10">
    <property type="entry name" value="Enolase-like, N-terminal domain"/>
    <property type="match status" value="1"/>
</dbReference>
<keyword evidence="10" id="KW-1185">Reference proteome</keyword>
<evidence type="ECO:0000256" key="4">
    <source>
        <dbReference type="ARBA" id="ARBA00023235"/>
    </source>
</evidence>
<evidence type="ECO:0000256" key="5">
    <source>
        <dbReference type="PIRSR" id="PIRSR634603-1"/>
    </source>
</evidence>
<protein>
    <recommendedName>
        <fullName evidence="7">Dipeptide epimerase</fullName>
        <ecNumber evidence="7">5.1.1.-</ecNumber>
    </recommendedName>
</protein>
<feature type="domain" description="Mandelate racemase/muconate lactonizing enzyme C-terminal" evidence="8">
    <location>
        <begin position="139"/>
        <end position="230"/>
    </location>
</feature>
<dbReference type="SUPFAM" id="SSF54826">
    <property type="entry name" value="Enolase N-terminal domain-like"/>
    <property type="match status" value="1"/>
</dbReference>
<comment type="similarity">
    <text evidence="1 7">Belongs to the mandelate racemase/muconate lactonizing enzyme family.</text>
</comment>
<dbReference type="PANTHER" id="PTHR48073:SF2">
    <property type="entry name" value="O-SUCCINYLBENZOATE SYNTHASE"/>
    <property type="match status" value="1"/>
</dbReference>
<organism evidence="9 10">
    <name type="scientific">Caenispirillum bisanense</name>
    <dbReference type="NCBI Taxonomy" id="414052"/>
    <lineage>
        <taxon>Bacteria</taxon>
        <taxon>Pseudomonadati</taxon>
        <taxon>Pseudomonadota</taxon>
        <taxon>Alphaproteobacteria</taxon>
        <taxon>Rhodospirillales</taxon>
        <taxon>Novispirillaceae</taxon>
        <taxon>Caenispirillum</taxon>
    </lineage>
</organism>
<dbReference type="AlphaFoldDB" id="A0A286GWD8"/>
<sequence length="335" mass="34923">MVVDTRPLALTVAHESWPITGSFTIARGSKTSAEVVVVGLSRGPEGPGGRGECVPYPRYGETVEGVMAAIEALRGRIAEPGFDRAALQGAMKAGAARNALDCALWDLEAKETGVPAWRTAGVPEPKPLVTAETIGIGTPDEMAAKAARLAARPLLKVKVGADLVVERVRAVRAAAPTARMIVDANEGWTPALMEAVMPTLADLAVDLIEQPLPAGQDDWLRGYTSPVPLCADESLHTTADVGALADRYQVVNIKLDKTGGLTEALRLRAAAREAGLGIMVGCMVGTSLAMAPAALVAHDAEFVDLDGPLLLARDRPGGISFDNGTLFPPAATLWG</sequence>
<feature type="active site" description="Proton acceptor; specific for (R)-substrate epimerization" evidence="5">
    <location>
        <position position="158"/>
    </location>
</feature>
<evidence type="ECO:0000256" key="3">
    <source>
        <dbReference type="ARBA" id="ARBA00022842"/>
    </source>
</evidence>
<reference evidence="9 10" key="1">
    <citation type="submission" date="2017-09" db="EMBL/GenBank/DDBJ databases">
        <authorList>
            <person name="Ehlers B."/>
            <person name="Leendertz F.H."/>
        </authorList>
    </citation>
    <scope>NUCLEOTIDE SEQUENCE [LARGE SCALE GENOMIC DNA]</scope>
    <source>
        <strain evidence="9 10">USBA 140</strain>
    </source>
</reference>
<evidence type="ECO:0000313" key="9">
    <source>
        <dbReference type="EMBL" id="SOD99867.1"/>
    </source>
</evidence>
<dbReference type="InterPro" id="IPR036849">
    <property type="entry name" value="Enolase-like_C_sf"/>
</dbReference>
<evidence type="ECO:0000256" key="2">
    <source>
        <dbReference type="ARBA" id="ARBA00022723"/>
    </source>
</evidence>
<dbReference type="InterPro" id="IPR029065">
    <property type="entry name" value="Enolase_C-like"/>
</dbReference>
<dbReference type="EMBL" id="OCNJ01000010">
    <property type="protein sequence ID" value="SOD99867.1"/>
    <property type="molecule type" value="Genomic_DNA"/>
</dbReference>
<dbReference type="InterPro" id="IPR013342">
    <property type="entry name" value="Mandelate_racemase_C"/>
</dbReference>
<dbReference type="InterPro" id="IPR034603">
    <property type="entry name" value="Dipeptide_epimerase"/>
</dbReference>
<dbReference type="Pfam" id="PF13378">
    <property type="entry name" value="MR_MLE_C"/>
    <property type="match status" value="1"/>
</dbReference>
<dbReference type="PANTHER" id="PTHR48073">
    <property type="entry name" value="O-SUCCINYLBENZOATE SYNTHASE-RELATED"/>
    <property type="match status" value="1"/>
</dbReference>
<dbReference type="GO" id="GO:0016855">
    <property type="term" value="F:racemase and epimerase activity, acting on amino acids and derivatives"/>
    <property type="evidence" value="ECO:0007669"/>
    <property type="project" value="UniProtKB-UniRule"/>
</dbReference>
<dbReference type="SFLD" id="SFLDS00001">
    <property type="entry name" value="Enolase"/>
    <property type="match status" value="1"/>
</dbReference>
<name>A0A286GWD8_9PROT</name>
<dbReference type="SUPFAM" id="SSF51604">
    <property type="entry name" value="Enolase C-terminal domain-like"/>
    <property type="match status" value="1"/>
</dbReference>
<dbReference type="Gene3D" id="3.20.20.120">
    <property type="entry name" value="Enolase-like C-terminal domain"/>
    <property type="match status" value="1"/>
</dbReference>
<dbReference type="SMART" id="SM00922">
    <property type="entry name" value="MR_MLE"/>
    <property type="match status" value="1"/>
</dbReference>
<accession>A0A286GWD8</accession>
<evidence type="ECO:0000256" key="7">
    <source>
        <dbReference type="RuleBase" id="RU366006"/>
    </source>
</evidence>
<proteinExistence type="inferred from homology"/>
<feature type="binding site" evidence="6">
    <location>
        <position position="183"/>
    </location>
    <ligand>
        <name>Mg(2+)</name>
        <dbReference type="ChEBI" id="CHEBI:18420"/>
    </ligand>
</feature>
<dbReference type="Pfam" id="PF02746">
    <property type="entry name" value="MR_MLE_N"/>
    <property type="match status" value="1"/>
</dbReference>
<dbReference type="GO" id="GO:0006518">
    <property type="term" value="P:peptide metabolic process"/>
    <property type="evidence" value="ECO:0007669"/>
    <property type="project" value="UniProtKB-ARBA"/>
</dbReference>
<keyword evidence="3 6" id="KW-0460">Magnesium</keyword>
<comment type="cofactor">
    <cofactor evidence="6 7">
        <name>Mg(2+)</name>
        <dbReference type="ChEBI" id="CHEBI:18420"/>
    </cofactor>
    <text evidence="6 7">Binds 1 Mg(2+) ion per subunit.</text>
</comment>